<organism evidence="2 3">
    <name type="scientific">Komagataeibacter intermedius NRIC 0521</name>
    <dbReference type="NCBI Taxonomy" id="1307934"/>
    <lineage>
        <taxon>Bacteria</taxon>
        <taxon>Pseudomonadati</taxon>
        <taxon>Pseudomonadota</taxon>
        <taxon>Alphaproteobacteria</taxon>
        <taxon>Acetobacterales</taxon>
        <taxon>Acetobacteraceae</taxon>
        <taxon>Komagataeibacter</taxon>
    </lineage>
</organism>
<evidence type="ECO:0000259" key="1">
    <source>
        <dbReference type="Pfam" id="PF12684"/>
    </source>
</evidence>
<dbReference type="Pfam" id="PF12684">
    <property type="entry name" value="DUF3799"/>
    <property type="match status" value="1"/>
</dbReference>
<evidence type="ECO:0000313" key="2">
    <source>
        <dbReference type="EMBL" id="GBQ68075.1"/>
    </source>
</evidence>
<proteinExistence type="predicted"/>
<accession>A0ABQ0PH94</accession>
<dbReference type="InterPro" id="IPR011604">
    <property type="entry name" value="PDDEXK-like_dom_sf"/>
</dbReference>
<sequence>MAQIITQPGIYSMSSEEYHADPCRPMSLSSSGARALASDCPAQFIYDRQNAQHKQCFDIGTAGHLMVLEPHLFDEQIVVVEGRTADGKPSAGYKSKDAIEQRDAAYKAGKTPLLKSEVEMVRAMRAQIWDDPVASKAFRDGRAEQSMFWKDPEFGIWCRTRPDFVPSHGRYLVDYKTAASSNPRDFEKAMFNCGYHQQAAWYLDGYEAVTGQRPKAFWFIVQAKKPPYLVSLCEIDAVTLQMGADANRYARGVLAWCLEHDQWPTHRPRIQSPLRIFTVGAPVWALNEYETRMKDGSLEPPPVRQKEVA</sequence>
<evidence type="ECO:0000313" key="3">
    <source>
        <dbReference type="Proteomes" id="UP001061452"/>
    </source>
</evidence>
<dbReference type="EMBL" id="BAQJ01000033">
    <property type="protein sequence ID" value="GBQ68075.1"/>
    <property type="molecule type" value="Genomic_DNA"/>
</dbReference>
<protein>
    <recommendedName>
        <fullName evidence="1">Putative exodeoxyribonuclease 8 PDDEXK-like domain-containing protein</fullName>
    </recommendedName>
</protein>
<keyword evidence="3" id="KW-1185">Reference proteome</keyword>
<comment type="caution">
    <text evidence="2">The sequence shown here is derived from an EMBL/GenBank/DDBJ whole genome shotgun (WGS) entry which is preliminary data.</text>
</comment>
<feature type="domain" description="Putative exodeoxyribonuclease 8 PDDEXK-like" evidence="1">
    <location>
        <begin position="30"/>
        <end position="266"/>
    </location>
</feature>
<dbReference type="Gene3D" id="3.90.320.10">
    <property type="match status" value="1"/>
</dbReference>
<dbReference type="InterPro" id="IPR024432">
    <property type="entry name" value="Put_RecE_PDDEXK-like_dom"/>
</dbReference>
<reference evidence="2" key="1">
    <citation type="submission" date="2013-04" db="EMBL/GenBank/DDBJ databases">
        <title>The genome sequencing project of 58 acetic acid bacteria.</title>
        <authorList>
            <person name="Okamoto-Kainuma A."/>
            <person name="Ishikawa M."/>
            <person name="Umino S."/>
            <person name="Koizumi Y."/>
            <person name="Shiwa Y."/>
            <person name="Yoshikawa H."/>
            <person name="Matsutani M."/>
            <person name="Matsushita K."/>
        </authorList>
    </citation>
    <scope>NUCLEOTIDE SEQUENCE</scope>
    <source>
        <strain evidence="2">NRIC 0521</strain>
    </source>
</reference>
<gene>
    <name evidence="2" type="ORF">AA0521_1147</name>
</gene>
<dbReference type="Proteomes" id="UP001061452">
    <property type="component" value="Unassembled WGS sequence"/>
</dbReference>
<name>A0ABQ0PH94_9PROT</name>